<dbReference type="SMART" id="SM00448">
    <property type="entry name" value="REC"/>
    <property type="match status" value="1"/>
</dbReference>
<proteinExistence type="predicted"/>
<keyword evidence="1" id="KW-0597">Phosphoprotein</keyword>
<dbReference type="InterPro" id="IPR052893">
    <property type="entry name" value="TCS_response_regulator"/>
</dbReference>
<dbReference type="PANTHER" id="PTHR44520">
    <property type="entry name" value="RESPONSE REGULATOR RCP1-RELATED"/>
    <property type="match status" value="1"/>
</dbReference>
<dbReference type="EMBL" id="REGA01000003">
    <property type="protein sequence ID" value="RQG96582.1"/>
    <property type="molecule type" value="Genomic_DNA"/>
</dbReference>
<reference evidence="3 4" key="1">
    <citation type="submission" date="2018-10" db="EMBL/GenBank/DDBJ databases">
        <title>Natrarchaeobius chitinivorans gen. nov., sp. nov., and Natrarchaeobius haloalkaliphilus sp. nov., alkaliphilic, chitin-utilizing haloarchaea from hypersaline alkaline lakes.</title>
        <authorList>
            <person name="Sorokin D.Y."/>
            <person name="Elcheninov A.G."/>
            <person name="Kostrikina N.A."/>
            <person name="Bale N.J."/>
            <person name="Sinninghe Damste J.S."/>
            <person name="Khijniak T.V."/>
            <person name="Kublanov I.V."/>
            <person name="Toshchakov S.V."/>
        </authorList>
    </citation>
    <scope>NUCLEOTIDE SEQUENCE [LARGE SCALE GENOMIC DNA]</scope>
    <source>
        <strain evidence="3 4">AArcht4T</strain>
    </source>
</reference>
<dbReference type="PANTHER" id="PTHR44520:SF2">
    <property type="entry name" value="RESPONSE REGULATOR RCP1"/>
    <property type="match status" value="1"/>
</dbReference>
<feature type="domain" description="Response regulatory" evidence="2">
    <location>
        <begin position="9"/>
        <end position="130"/>
    </location>
</feature>
<sequence>MTRNDNKPDVLLVEDNPGDIRLIQVGIQQAGFGVRLHKTTDGVEAVDFLNNKGTPCPDLVLLDLNLPRKDGLDILEDIRSHSELSHLPVLILTSSTASEDIRACYEQQANAYLTKPDDPESLVELIQSVERFWFEKVQLPTCT</sequence>
<evidence type="ECO:0000313" key="4">
    <source>
        <dbReference type="Proteomes" id="UP000282323"/>
    </source>
</evidence>
<evidence type="ECO:0000259" key="2">
    <source>
        <dbReference type="PROSITE" id="PS50110"/>
    </source>
</evidence>
<dbReference type="Proteomes" id="UP000282323">
    <property type="component" value="Unassembled WGS sequence"/>
</dbReference>
<dbReference type="GO" id="GO:0000160">
    <property type="term" value="P:phosphorelay signal transduction system"/>
    <property type="evidence" value="ECO:0007669"/>
    <property type="project" value="InterPro"/>
</dbReference>
<dbReference type="Pfam" id="PF00072">
    <property type="entry name" value="Response_reg"/>
    <property type="match status" value="1"/>
</dbReference>
<protein>
    <submittedName>
        <fullName evidence="3">Response regulator</fullName>
    </submittedName>
</protein>
<accession>A0A3N6NCU7</accession>
<feature type="modified residue" description="4-aspartylphosphate" evidence="1">
    <location>
        <position position="63"/>
    </location>
</feature>
<gene>
    <name evidence="3" type="ORF">EA473_05580</name>
</gene>
<dbReference type="InterPro" id="IPR001789">
    <property type="entry name" value="Sig_transdc_resp-reg_receiver"/>
</dbReference>
<evidence type="ECO:0000256" key="1">
    <source>
        <dbReference type="PROSITE-ProRule" id="PRU00169"/>
    </source>
</evidence>
<dbReference type="SUPFAM" id="SSF52172">
    <property type="entry name" value="CheY-like"/>
    <property type="match status" value="1"/>
</dbReference>
<dbReference type="Gene3D" id="3.40.50.2300">
    <property type="match status" value="1"/>
</dbReference>
<dbReference type="InterPro" id="IPR011006">
    <property type="entry name" value="CheY-like_superfamily"/>
</dbReference>
<comment type="caution">
    <text evidence="3">The sequence shown here is derived from an EMBL/GenBank/DDBJ whole genome shotgun (WGS) entry which is preliminary data.</text>
</comment>
<name>A0A3N6NCU7_NATCH</name>
<keyword evidence="4" id="KW-1185">Reference proteome</keyword>
<dbReference type="CDD" id="cd17557">
    <property type="entry name" value="REC_Rcp-like"/>
    <property type="match status" value="1"/>
</dbReference>
<dbReference type="RefSeq" id="WP_124194757.1">
    <property type="nucleotide sequence ID" value="NZ_REGA01000003.1"/>
</dbReference>
<organism evidence="3 4">
    <name type="scientific">Natrarchaeobius chitinivorans</name>
    <dbReference type="NCBI Taxonomy" id="1679083"/>
    <lineage>
        <taxon>Archaea</taxon>
        <taxon>Methanobacteriati</taxon>
        <taxon>Methanobacteriota</taxon>
        <taxon>Stenosarchaea group</taxon>
        <taxon>Halobacteria</taxon>
        <taxon>Halobacteriales</taxon>
        <taxon>Natrialbaceae</taxon>
        <taxon>Natrarchaeobius</taxon>
    </lineage>
</organism>
<dbReference type="AlphaFoldDB" id="A0A3N6NCU7"/>
<dbReference type="PROSITE" id="PS50110">
    <property type="entry name" value="RESPONSE_REGULATORY"/>
    <property type="match status" value="1"/>
</dbReference>
<evidence type="ECO:0000313" key="3">
    <source>
        <dbReference type="EMBL" id="RQG96582.1"/>
    </source>
</evidence>